<dbReference type="EMBL" id="LXQA010270113">
    <property type="protein sequence ID" value="MCI39661.1"/>
    <property type="molecule type" value="Genomic_DNA"/>
</dbReference>
<keyword evidence="3" id="KW-1185">Reference proteome</keyword>
<evidence type="ECO:0000313" key="2">
    <source>
        <dbReference type="EMBL" id="MCI39661.1"/>
    </source>
</evidence>
<feature type="non-terminal residue" evidence="2">
    <location>
        <position position="47"/>
    </location>
</feature>
<proteinExistence type="predicted"/>
<evidence type="ECO:0000313" key="3">
    <source>
        <dbReference type="Proteomes" id="UP000265520"/>
    </source>
</evidence>
<dbReference type="Proteomes" id="UP000265520">
    <property type="component" value="Unassembled WGS sequence"/>
</dbReference>
<organism evidence="2 3">
    <name type="scientific">Trifolium medium</name>
    <dbReference type="NCBI Taxonomy" id="97028"/>
    <lineage>
        <taxon>Eukaryota</taxon>
        <taxon>Viridiplantae</taxon>
        <taxon>Streptophyta</taxon>
        <taxon>Embryophyta</taxon>
        <taxon>Tracheophyta</taxon>
        <taxon>Spermatophyta</taxon>
        <taxon>Magnoliopsida</taxon>
        <taxon>eudicotyledons</taxon>
        <taxon>Gunneridae</taxon>
        <taxon>Pentapetalae</taxon>
        <taxon>rosids</taxon>
        <taxon>fabids</taxon>
        <taxon>Fabales</taxon>
        <taxon>Fabaceae</taxon>
        <taxon>Papilionoideae</taxon>
        <taxon>50 kb inversion clade</taxon>
        <taxon>NPAAA clade</taxon>
        <taxon>Hologalegina</taxon>
        <taxon>IRL clade</taxon>
        <taxon>Trifolieae</taxon>
        <taxon>Trifolium</taxon>
    </lineage>
</organism>
<protein>
    <submittedName>
        <fullName evidence="2">Uncharacterized protein</fullName>
    </submittedName>
</protein>
<feature type="compositionally biased region" description="Basic and acidic residues" evidence="1">
    <location>
        <begin position="24"/>
        <end position="34"/>
    </location>
</feature>
<sequence>MRWRGEGMNKFNRLKEAKVEKWEESGTHVARAERLPPASAPHLLKRE</sequence>
<comment type="caution">
    <text evidence="2">The sequence shown here is derived from an EMBL/GenBank/DDBJ whole genome shotgun (WGS) entry which is preliminary data.</text>
</comment>
<name>A0A392RSN3_9FABA</name>
<feature type="region of interest" description="Disordered" evidence="1">
    <location>
        <begin position="24"/>
        <end position="47"/>
    </location>
</feature>
<evidence type="ECO:0000256" key="1">
    <source>
        <dbReference type="SAM" id="MobiDB-lite"/>
    </source>
</evidence>
<dbReference type="AlphaFoldDB" id="A0A392RSN3"/>
<accession>A0A392RSN3</accession>
<reference evidence="2 3" key="1">
    <citation type="journal article" date="2018" name="Front. Plant Sci.">
        <title>Red Clover (Trifolium pratense) and Zigzag Clover (T. medium) - A Picture of Genomic Similarities and Differences.</title>
        <authorList>
            <person name="Dluhosova J."/>
            <person name="Istvanek J."/>
            <person name="Nedelnik J."/>
            <person name="Repkova J."/>
        </authorList>
    </citation>
    <scope>NUCLEOTIDE SEQUENCE [LARGE SCALE GENOMIC DNA]</scope>
    <source>
        <strain evidence="3">cv. 10/8</strain>
        <tissue evidence="2">Leaf</tissue>
    </source>
</reference>